<feature type="compositionally biased region" description="Basic and acidic residues" evidence="1">
    <location>
        <begin position="175"/>
        <end position="187"/>
    </location>
</feature>
<feature type="compositionally biased region" description="Basic and acidic residues" evidence="1">
    <location>
        <begin position="199"/>
        <end position="227"/>
    </location>
</feature>
<evidence type="ECO:0000313" key="2">
    <source>
        <dbReference type="EMBL" id="GFE48766.1"/>
    </source>
</evidence>
<name>A0A640VRE2_9RHOB</name>
<reference evidence="2 3" key="1">
    <citation type="submission" date="2019-12" db="EMBL/GenBank/DDBJ databases">
        <title>Roseobacter cerasinus sp. nov., isolated from seawater around aquaculture.</title>
        <authorList>
            <person name="Muramatsu S."/>
            <person name="Takabe Y."/>
            <person name="Mori K."/>
            <person name="Takaichi S."/>
            <person name="Hanada S."/>
        </authorList>
    </citation>
    <scope>NUCLEOTIDE SEQUENCE [LARGE SCALE GENOMIC DNA]</scope>
    <source>
        <strain evidence="2 3">AI77</strain>
    </source>
</reference>
<feature type="region of interest" description="Disordered" evidence="1">
    <location>
        <begin position="315"/>
        <end position="365"/>
    </location>
</feature>
<dbReference type="EMBL" id="BLIV01000001">
    <property type="protein sequence ID" value="GFE48766.1"/>
    <property type="molecule type" value="Genomic_DNA"/>
</dbReference>
<comment type="caution">
    <text evidence="2">The sequence shown here is derived from an EMBL/GenBank/DDBJ whole genome shotgun (WGS) entry which is preliminary data.</text>
</comment>
<dbReference type="OrthoDB" id="7798282at2"/>
<protein>
    <recommendedName>
        <fullName evidence="4">Lipoprotein</fullName>
    </recommendedName>
</protein>
<evidence type="ECO:0000256" key="1">
    <source>
        <dbReference type="SAM" id="MobiDB-lite"/>
    </source>
</evidence>
<evidence type="ECO:0008006" key="4">
    <source>
        <dbReference type="Google" id="ProtNLM"/>
    </source>
</evidence>
<keyword evidence="3" id="KW-1185">Reference proteome</keyword>
<feature type="compositionally biased region" description="Basic and acidic residues" evidence="1">
    <location>
        <begin position="337"/>
        <end position="365"/>
    </location>
</feature>
<dbReference type="PROSITE" id="PS51257">
    <property type="entry name" value="PROKAR_LIPOPROTEIN"/>
    <property type="match status" value="1"/>
</dbReference>
<dbReference type="AlphaFoldDB" id="A0A640VRE2"/>
<feature type="compositionally biased region" description="Basic and acidic residues" evidence="1">
    <location>
        <begin position="243"/>
        <end position="260"/>
    </location>
</feature>
<sequence length="556" mass="60339">MTQSSKILTVSYGTFSCTLEGFDDSLEAMKAITEYFRELAAEDRYFGVEPPQTQTDEATRLARHEVSRRIDAQGTDGSLPLRPRADRKVTTKGASVVEGADKRAEVPPAAVDVRLEASDADEGTPRAKDAPSQDHTRGPRQSDQDAGDRAVAKPAPSITIKTALDPDTAAKLHRIRELVGHRPKTAETTDTPAGEASAEQDHDQPPGERAEKSDTVKAETSPREGPDQHTSPPPDDLQIALRQIEREIRVADEDAPHATPDDAALMPGDDESALDIDNRRETIVPTEQTKPRLRSAVGGRVLKVDRADLEAALAAGEFGTRPRDTTTPRTSEAKLPPVDKSDADDVSRLMAEAEQKMGDPDGTTRRDAFAHLRAAVAARSVDESMQHAATEDETTRPYRHDLAQAIGPLRLLSAGQRAERPEDSAPAPLKLTPEQRVGDSPPDASRVTPRRIPAERESTLPAGIGFAAFAEAWGVTQLPDLLEAAAAHMRFVEGREVFSRPQLMTHARQADAENFHREEALRGFAKLLEAGKIEKIGSGRFQAADTIGFRPEKDAG</sequence>
<accession>A0A640VRE2</accession>
<evidence type="ECO:0000313" key="3">
    <source>
        <dbReference type="Proteomes" id="UP000436522"/>
    </source>
</evidence>
<feature type="region of interest" description="Disordered" evidence="1">
    <location>
        <begin position="415"/>
        <end position="451"/>
    </location>
</feature>
<gene>
    <name evidence="2" type="ORF">So717_05190</name>
</gene>
<feature type="compositionally biased region" description="Basic and acidic residues" evidence="1">
    <location>
        <begin position="113"/>
        <end position="151"/>
    </location>
</feature>
<organism evidence="2 3">
    <name type="scientific">Roseobacter cerasinus</name>
    <dbReference type="NCBI Taxonomy" id="2602289"/>
    <lineage>
        <taxon>Bacteria</taxon>
        <taxon>Pseudomonadati</taxon>
        <taxon>Pseudomonadota</taxon>
        <taxon>Alphaproteobacteria</taxon>
        <taxon>Rhodobacterales</taxon>
        <taxon>Roseobacteraceae</taxon>
        <taxon>Roseobacter</taxon>
    </lineage>
</organism>
<dbReference type="Proteomes" id="UP000436522">
    <property type="component" value="Unassembled WGS sequence"/>
</dbReference>
<proteinExistence type="predicted"/>
<feature type="region of interest" description="Disordered" evidence="1">
    <location>
        <begin position="65"/>
        <end position="275"/>
    </location>
</feature>